<dbReference type="SUPFAM" id="SSF88659">
    <property type="entry name" value="Sigma3 and sigma4 domains of RNA polymerase sigma factors"/>
    <property type="match status" value="1"/>
</dbReference>
<evidence type="ECO:0000259" key="6">
    <source>
        <dbReference type="Pfam" id="PF08281"/>
    </source>
</evidence>
<dbReference type="Pfam" id="PF04542">
    <property type="entry name" value="Sigma70_r2"/>
    <property type="match status" value="1"/>
</dbReference>
<evidence type="ECO:0000313" key="8">
    <source>
        <dbReference type="Proteomes" id="UP000716322"/>
    </source>
</evidence>
<keyword evidence="4" id="KW-0804">Transcription</keyword>
<reference evidence="7 8" key="1">
    <citation type="submission" date="2020-03" db="EMBL/GenBank/DDBJ databases">
        <title>Genome sequence of strain Massilia sp. TW-1.</title>
        <authorList>
            <person name="Chaudhary D.K."/>
        </authorList>
    </citation>
    <scope>NUCLEOTIDE SEQUENCE [LARGE SCALE GENOMIC DNA]</scope>
    <source>
        <strain evidence="7 8">TW-1</strain>
    </source>
</reference>
<dbReference type="InterPro" id="IPR013325">
    <property type="entry name" value="RNA_pol_sigma_r2"/>
</dbReference>
<dbReference type="NCBIfam" id="NF008888">
    <property type="entry name" value="PRK11922.1"/>
    <property type="match status" value="1"/>
</dbReference>
<dbReference type="Proteomes" id="UP000716322">
    <property type="component" value="Unassembled WGS sequence"/>
</dbReference>
<comment type="similarity">
    <text evidence="1">Belongs to the sigma-70 factor family. ECF subfamily.</text>
</comment>
<comment type="caution">
    <text evidence="7">The sequence shown here is derived from an EMBL/GenBank/DDBJ whole genome shotgun (WGS) entry which is preliminary data.</text>
</comment>
<dbReference type="SUPFAM" id="SSF88946">
    <property type="entry name" value="Sigma2 domain of RNA polymerase sigma factors"/>
    <property type="match status" value="1"/>
</dbReference>
<protein>
    <submittedName>
        <fullName evidence="7">RNA polymerase sigma factor</fullName>
    </submittedName>
</protein>
<evidence type="ECO:0000259" key="5">
    <source>
        <dbReference type="Pfam" id="PF04542"/>
    </source>
</evidence>
<sequence>MHAAAPNPASLDDDALLGRIRAGDRDAFSLLMRRYNRRLYRVARSVLRDDAEAEDALQDAYLQAYRALPAFRGEAALGTWLTRIVVNAALMRQRKTGRLAEVIELAADYGAEAAVPHSPDDSPSDAEQPDLAAFRGQTRRLIETGIDKLPAAFRTVFVLRAVEELTVEETADTLGIPEATVRTRYFRARAMLREALAREIDFAIEDAFGFDGARCDRIVDTVRRRLDVEWGV</sequence>
<dbReference type="InterPro" id="IPR007627">
    <property type="entry name" value="RNA_pol_sigma70_r2"/>
</dbReference>
<evidence type="ECO:0000313" key="7">
    <source>
        <dbReference type="EMBL" id="NIA53646.1"/>
    </source>
</evidence>
<evidence type="ECO:0000256" key="3">
    <source>
        <dbReference type="ARBA" id="ARBA00023082"/>
    </source>
</evidence>
<dbReference type="InterPro" id="IPR036388">
    <property type="entry name" value="WH-like_DNA-bd_sf"/>
</dbReference>
<gene>
    <name evidence="7" type="ORF">HAV22_08265</name>
</gene>
<dbReference type="PANTHER" id="PTHR43133">
    <property type="entry name" value="RNA POLYMERASE ECF-TYPE SIGMA FACTO"/>
    <property type="match status" value="1"/>
</dbReference>
<dbReference type="InterPro" id="IPR013249">
    <property type="entry name" value="RNA_pol_sigma70_r4_t2"/>
</dbReference>
<dbReference type="Pfam" id="PF08281">
    <property type="entry name" value="Sigma70_r4_2"/>
    <property type="match status" value="1"/>
</dbReference>
<dbReference type="NCBIfam" id="TIGR02937">
    <property type="entry name" value="sigma70-ECF"/>
    <property type="match status" value="1"/>
</dbReference>
<feature type="domain" description="RNA polymerase sigma factor 70 region 4 type 2" evidence="6">
    <location>
        <begin position="140"/>
        <end position="192"/>
    </location>
</feature>
<organism evidence="7 8">
    <name type="scientific">Telluria antibiotica</name>
    <dbReference type="NCBI Taxonomy" id="2717319"/>
    <lineage>
        <taxon>Bacteria</taxon>
        <taxon>Pseudomonadati</taxon>
        <taxon>Pseudomonadota</taxon>
        <taxon>Betaproteobacteria</taxon>
        <taxon>Burkholderiales</taxon>
        <taxon>Oxalobacteraceae</taxon>
        <taxon>Telluria group</taxon>
        <taxon>Telluria</taxon>
    </lineage>
</organism>
<feature type="domain" description="RNA polymerase sigma-70 region 2" evidence="5">
    <location>
        <begin position="31"/>
        <end position="98"/>
    </location>
</feature>
<dbReference type="InterPro" id="IPR013324">
    <property type="entry name" value="RNA_pol_sigma_r3/r4-like"/>
</dbReference>
<dbReference type="CDD" id="cd06171">
    <property type="entry name" value="Sigma70_r4"/>
    <property type="match status" value="1"/>
</dbReference>
<name>A0ABX0P8N4_9BURK</name>
<evidence type="ECO:0000256" key="4">
    <source>
        <dbReference type="ARBA" id="ARBA00023163"/>
    </source>
</evidence>
<accession>A0ABX0P8N4</accession>
<dbReference type="Gene3D" id="1.10.1740.10">
    <property type="match status" value="1"/>
</dbReference>
<dbReference type="EMBL" id="JAAQOM010000004">
    <property type="protein sequence ID" value="NIA53646.1"/>
    <property type="molecule type" value="Genomic_DNA"/>
</dbReference>
<evidence type="ECO:0000256" key="1">
    <source>
        <dbReference type="ARBA" id="ARBA00010641"/>
    </source>
</evidence>
<keyword evidence="8" id="KW-1185">Reference proteome</keyword>
<dbReference type="RefSeq" id="WP_166858391.1">
    <property type="nucleotide sequence ID" value="NZ_JAAQOM010000004.1"/>
</dbReference>
<dbReference type="InterPro" id="IPR014284">
    <property type="entry name" value="RNA_pol_sigma-70_dom"/>
</dbReference>
<dbReference type="InterPro" id="IPR039425">
    <property type="entry name" value="RNA_pol_sigma-70-like"/>
</dbReference>
<dbReference type="Gene3D" id="1.10.10.10">
    <property type="entry name" value="Winged helix-like DNA-binding domain superfamily/Winged helix DNA-binding domain"/>
    <property type="match status" value="1"/>
</dbReference>
<dbReference type="PANTHER" id="PTHR43133:SF51">
    <property type="entry name" value="RNA POLYMERASE SIGMA FACTOR"/>
    <property type="match status" value="1"/>
</dbReference>
<keyword evidence="2" id="KW-0805">Transcription regulation</keyword>
<keyword evidence="3" id="KW-0731">Sigma factor</keyword>
<evidence type="ECO:0000256" key="2">
    <source>
        <dbReference type="ARBA" id="ARBA00023015"/>
    </source>
</evidence>
<proteinExistence type="inferred from homology"/>